<name>U7D6S3_9BACT</name>
<dbReference type="AlphaFoldDB" id="U7D6S3"/>
<dbReference type="PATRIC" id="fig|1313304.3.peg.2278"/>
<sequence length="219" mass="25566">MPPKSFQELKTRQRAERDNYPQNMSLRIHRALSWLDRAHHCENDPDGRFIFYWIAFNAAYANESDCADISEGKRHYAFLKDIVALDRDQKLFDIIWKQYPQAIRVLLDNKYVFKPFWDSRRQSSASNDGWEEEFTRAKSAANRCLAHQNTAGVLNIICTRLYTLRNQLIHGGATWNSRVNRSQIIDANRILGDIIPLIIEIMMDNPEAGWQNACYPVCE</sequence>
<dbReference type="eggNOG" id="ENOG502Z83Q">
    <property type="taxonomic scope" value="Bacteria"/>
</dbReference>
<dbReference type="EMBL" id="ASJR01000033">
    <property type="protein sequence ID" value="ERP30782.1"/>
    <property type="molecule type" value="Genomic_DNA"/>
</dbReference>
<evidence type="ECO:0000313" key="2">
    <source>
        <dbReference type="Proteomes" id="UP000017148"/>
    </source>
</evidence>
<protein>
    <submittedName>
        <fullName evidence="1">Uncharacterized protein</fullName>
    </submittedName>
</protein>
<comment type="caution">
    <text evidence="1">The sequence shown here is derived from an EMBL/GenBank/DDBJ whole genome shotgun (WGS) entry which is preliminary data.</text>
</comment>
<dbReference type="OrthoDB" id="1425096at2"/>
<organism evidence="1 2">
    <name type="scientific">Chitinivibrio alkaliphilus ACht1</name>
    <dbReference type="NCBI Taxonomy" id="1313304"/>
    <lineage>
        <taxon>Bacteria</taxon>
        <taxon>Pseudomonadati</taxon>
        <taxon>Fibrobacterota</taxon>
        <taxon>Chitinivibrionia</taxon>
        <taxon>Chitinivibrionales</taxon>
        <taxon>Chitinivibrionaceae</taxon>
        <taxon>Chitinivibrio</taxon>
    </lineage>
</organism>
<proteinExistence type="predicted"/>
<dbReference type="RefSeq" id="WP_022637744.1">
    <property type="nucleotide sequence ID" value="NZ_ASJR01000033.1"/>
</dbReference>
<accession>U7D6S3</accession>
<reference evidence="1 2" key="1">
    <citation type="journal article" date="2013" name="Environ. Microbiol.">
        <title>Genome analysis of Chitinivibrio alkaliphilus gen. nov., sp. nov., a novel extremely haloalkaliphilic anaerobic chitinolytic bacterium from the candidate phylum Termite Group 3.</title>
        <authorList>
            <person name="Sorokin D.Y."/>
            <person name="Gumerov V.M."/>
            <person name="Rakitin A.L."/>
            <person name="Beletsky A.V."/>
            <person name="Damste J.S."/>
            <person name="Muyzer G."/>
            <person name="Mardanov A.V."/>
            <person name="Ravin N.V."/>
        </authorList>
    </citation>
    <scope>NUCLEOTIDE SEQUENCE [LARGE SCALE GENOMIC DNA]</scope>
    <source>
        <strain evidence="1 2">ACht1</strain>
    </source>
</reference>
<keyword evidence="2" id="KW-1185">Reference proteome</keyword>
<evidence type="ECO:0000313" key="1">
    <source>
        <dbReference type="EMBL" id="ERP30782.1"/>
    </source>
</evidence>
<dbReference type="Proteomes" id="UP000017148">
    <property type="component" value="Unassembled WGS sequence"/>
</dbReference>
<gene>
    <name evidence="1" type="ORF">CALK_2391</name>
</gene>